<accession>A0ABN8ZUD6</accession>
<protein>
    <submittedName>
        <fullName evidence="1">Uncharacterized protein</fullName>
    </submittedName>
</protein>
<dbReference type="Proteomes" id="UP001176941">
    <property type="component" value="Chromosome 7"/>
</dbReference>
<proteinExistence type="predicted"/>
<keyword evidence="2" id="KW-1185">Reference proteome</keyword>
<evidence type="ECO:0000313" key="1">
    <source>
        <dbReference type="EMBL" id="CAI9177610.1"/>
    </source>
</evidence>
<gene>
    <name evidence="1" type="ORF">MRATA1EN1_LOCUS26572</name>
</gene>
<organism evidence="1 2">
    <name type="scientific">Rangifer tarandus platyrhynchus</name>
    <name type="common">Svalbard reindeer</name>
    <dbReference type="NCBI Taxonomy" id="3082113"/>
    <lineage>
        <taxon>Eukaryota</taxon>
        <taxon>Metazoa</taxon>
        <taxon>Chordata</taxon>
        <taxon>Craniata</taxon>
        <taxon>Vertebrata</taxon>
        <taxon>Euteleostomi</taxon>
        <taxon>Mammalia</taxon>
        <taxon>Eutheria</taxon>
        <taxon>Laurasiatheria</taxon>
        <taxon>Artiodactyla</taxon>
        <taxon>Ruminantia</taxon>
        <taxon>Pecora</taxon>
        <taxon>Cervidae</taxon>
        <taxon>Odocoileinae</taxon>
        <taxon>Rangifer</taxon>
    </lineage>
</organism>
<name>A0ABN8ZUD6_RANTA</name>
<reference evidence="1" key="1">
    <citation type="submission" date="2023-04" db="EMBL/GenBank/DDBJ databases">
        <authorList>
            <consortium name="ELIXIR-Norway"/>
        </authorList>
    </citation>
    <scope>NUCLEOTIDE SEQUENCE [LARGE SCALE GENOMIC DNA]</scope>
</reference>
<evidence type="ECO:0000313" key="2">
    <source>
        <dbReference type="Proteomes" id="UP001176941"/>
    </source>
</evidence>
<dbReference type="EMBL" id="OX459943">
    <property type="protein sequence ID" value="CAI9177610.1"/>
    <property type="molecule type" value="Genomic_DNA"/>
</dbReference>
<sequence length="112" mass="13011">MQKPSPSHLKKSRRFQAARCLFHPIDRGLGSTPPKRKTETINCPHLESLRVPLEAFLMRRTLQKTSRYYLSGRDPAYRFCRVGGEYRHLRGGISKPWEGHSFRHIPSVPERG</sequence>